<sequence>MVVFIQFSKSFMLRSTTSTNQPKGIPMVADSEAAMPGHAMKIGEVAGRTGLSLRSIRHYDDVGLVPPSARSEGGFRLYTEDDVTRLLRVMRITPLGFSLEETALLLEVLEGPAAEAPREDIAAYLERARKGRATLARKLRQADELLAELEALGD</sequence>
<evidence type="ECO:0000256" key="1">
    <source>
        <dbReference type="ARBA" id="ARBA00023125"/>
    </source>
</evidence>
<dbReference type="PROSITE" id="PS50937">
    <property type="entry name" value="HTH_MERR_2"/>
    <property type="match status" value="1"/>
</dbReference>
<reference evidence="3" key="1">
    <citation type="submission" date="2001-05" db="EMBL/GenBank/DDBJ databases">
        <title>A 50 kb plasmid rich in mobile gene sequences isolated from a marine Micrococcus.</title>
        <authorList>
            <person name="Zhong Z."/>
            <person name="Caspi R."/>
            <person name="Mincer T."/>
            <person name="Helinski D."/>
            <person name="Knauf V."/>
            <person name="Boardman K."/>
            <person name="Wilkinson J.E."/>
            <person name="Shea T."/>
            <person name="DeLoughery C."/>
            <person name="Toukdarian A."/>
        </authorList>
    </citation>
    <scope>NUCLEOTIDE SEQUENCE</scope>
    <source>
        <strain evidence="3">28</strain>
        <plasmid evidence="3">pSD10</plasmid>
    </source>
</reference>
<protein>
    <submittedName>
        <fullName evidence="3">Putative merR-family transcriptional regulator</fullName>
    </submittedName>
</protein>
<dbReference type="Pfam" id="PF13411">
    <property type="entry name" value="MerR_1"/>
    <property type="match status" value="1"/>
</dbReference>
<dbReference type="GO" id="GO:0003677">
    <property type="term" value="F:DNA binding"/>
    <property type="evidence" value="ECO:0007669"/>
    <property type="project" value="UniProtKB-KW"/>
</dbReference>
<name>Q8VPP8_9MICC</name>
<evidence type="ECO:0000313" key="3">
    <source>
        <dbReference type="EMBL" id="AAK62499.1"/>
    </source>
</evidence>
<dbReference type="PROSITE" id="PS00552">
    <property type="entry name" value="HTH_MERR_1"/>
    <property type="match status" value="1"/>
</dbReference>
<keyword evidence="3" id="KW-0614">Plasmid</keyword>
<dbReference type="SUPFAM" id="SSF46955">
    <property type="entry name" value="Putative DNA-binding domain"/>
    <property type="match status" value="1"/>
</dbReference>
<dbReference type="AlphaFoldDB" id="Q8VPP8"/>
<dbReference type="InterPro" id="IPR009061">
    <property type="entry name" value="DNA-bd_dom_put_sf"/>
</dbReference>
<evidence type="ECO:0000259" key="2">
    <source>
        <dbReference type="PROSITE" id="PS50937"/>
    </source>
</evidence>
<accession>Q8VPP8</accession>
<dbReference type="SMART" id="SM00422">
    <property type="entry name" value="HTH_MERR"/>
    <property type="match status" value="1"/>
</dbReference>
<dbReference type="EMBL" id="AY034092">
    <property type="protein sequence ID" value="AAK62499.1"/>
    <property type="molecule type" value="Genomic_DNA"/>
</dbReference>
<dbReference type="PANTHER" id="PTHR30204">
    <property type="entry name" value="REDOX-CYCLING DRUG-SENSING TRANSCRIPTIONAL ACTIVATOR SOXR"/>
    <property type="match status" value="1"/>
</dbReference>
<proteinExistence type="predicted"/>
<organism evidence="3">
    <name type="scientific">Micrococcus sp. 28</name>
    <dbReference type="NCBI Taxonomy" id="161213"/>
    <lineage>
        <taxon>Bacteria</taxon>
        <taxon>Bacillati</taxon>
        <taxon>Actinomycetota</taxon>
        <taxon>Actinomycetes</taxon>
        <taxon>Micrococcales</taxon>
        <taxon>Micrococcaceae</taxon>
        <taxon>Micrococcus</taxon>
    </lineage>
</organism>
<dbReference type="PRINTS" id="PR00040">
    <property type="entry name" value="HTHMERR"/>
</dbReference>
<geneLocation type="plasmid" evidence="3">
    <name>pSD10</name>
</geneLocation>
<dbReference type="Gene3D" id="1.10.1660.10">
    <property type="match status" value="1"/>
</dbReference>
<dbReference type="GO" id="GO:0003700">
    <property type="term" value="F:DNA-binding transcription factor activity"/>
    <property type="evidence" value="ECO:0007669"/>
    <property type="project" value="InterPro"/>
</dbReference>
<dbReference type="RefSeq" id="WP_011117104.1">
    <property type="nucleotide sequence ID" value="NC_004954.1"/>
</dbReference>
<feature type="domain" description="HTH merR-type" evidence="2">
    <location>
        <begin position="39"/>
        <end position="108"/>
    </location>
</feature>
<dbReference type="InterPro" id="IPR047057">
    <property type="entry name" value="MerR_fam"/>
</dbReference>
<dbReference type="PANTHER" id="PTHR30204:SF93">
    <property type="entry name" value="HTH MERR-TYPE DOMAIN-CONTAINING PROTEIN"/>
    <property type="match status" value="1"/>
</dbReference>
<keyword evidence="1" id="KW-0238">DNA-binding</keyword>
<dbReference type="InterPro" id="IPR000551">
    <property type="entry name" value="MerR-type_HTH_dom"/>
</dbReference>